<dbReference type="AlphaFoldDB" id="D1C1T1"/>
<dbReference type="HOGENOM" id="CLU_119977_0_0_0"/>
<dbReference type="STRING" id="479434.Sthe_0761"/>
<protein>
    <recommendedName>
        <fullName evidence="1">Globin-sensor domain-containing protein</fullName>
    </recommendedName>
</protein>
<dbReference type="InterPro" id="IPR012102">
    <property type="entry name" value="Protoglobin"/>
</dbReference>
<accession>D1C1T1</accession>
<proteinExistence type="predicted"/>
<dbReference type="InterPro" id="IPR044398">
    <property type="entry name" value="Globin-sensor_dom"/>
</dbReference>
<keyword evidence="3" id="KW-1185">Reference proteome</keyword>
<dbReference type="InterPro" id="IPR012292">
    <property type="entry name" value="Globin/Proto"/>
</dbReference>
<dbReference type="CDD" id="cd12124">
    <property type="entry name" value="Pgbs"/>
    <property type="match status" value="1"/>
</dbReference>
<dbReference type="InterPro" id="IPR009050">
    <property type="entry name" value="Globin-like_sf"/>
</dbReference>
<evidence type="ECO:0000259" key="1">
    <source>
        <dbReference type="Pfam" id="PF11563"/>
    </source>
</evidence>
<dbReference type="Proteomes" id="UP000002027">
    <property type="component" value="Chromosome 1"/>
</dbReference>
<dbReference type="OrthoDB" id="9780134at2"/>
<dbReference type="eggNOG" id="ENOG502Z8UN">
    <property type="taxonomic scope" value="Bacteria"/>
</dbReference>
<organism evidence="2 3">
    <name type="scientific">Sphaerobacter thermophilus (strain ATCC 49802 / DSM 20745 / KCCM 41009 / NCIMB 13125 / S 6022)</name>
    <dbReference type="NCBI Taxonomy" id="479434"/>
    <lineage>
        <taxon>Bacteria</taxon>
        <taxon>Pseudomonadati</taxon>
        <taxon>Thermomicrobiota</taxon>
        <taxon>Thermomicrobia</taxon>
        <taxon>Sphaerobacterales</taxon>
        <taxon>Sphaerobacterineae</taxon>
        <taxon>Sphaerobacteraceae</taxon>
        <taxon>Sphaerobacter</taxon>
    </lineage>
</organism>
<evidence type="ECO:0000313" key="3">
    <source>
        <dbReference type="Proteomes" id="UP000002027"/>
    </source>
</evidence>
<dbReference type="RefSeq" id="WP_012871245.1">
    <property type="nucleotide sequence ID" value="NC_013523.1"/>
</dbReference>
<name>D1C1T1_SPHTD</name>
<dbReference type="Pfam" id="PF11563">
    <property type="entry name" value="Protoglobin"/>
    <property type="match status" value="1"/>
</dbReference>
<dbReference type="GO" id="GO:0020037">
    <property type="term" value="F:heme binding"/>
    <property type="evidence" value="ECO:0007669"/>
    <property type="project" value="InterPro"/>
</dbReference>
<reference evidence="3" key="1">
    <citation type="submission" date="2009-11" db="EMBL/GenBank/DDBJ databases">
        <title>The complete chromosome 1 of Sphaerobacter thermophilus DSM 20745.</title>
        <authorList>
            <person name="Lucas S."/>
            <person name="Copeland A."/>
            <person name="Lapidus A."/>
            <person name="Glavina del Rio T."/>
            <person name="Dalin E."/>
            <person name="Tice H."/>
            <person name="Bruce D."/>
            <person name="Goodwin L."/>
            <person name="Pitluck S."/>
            <person name="Kyrpides N."/>
            <person name="Mavromatis K."/>
            <person name="Ivanova N."/>
            <person name="Mikhailova N."/>
            <person name="LaButti K.M."/>
            <person name="Clum A."/>
            <person name="Sun H.I."/>
            <person name="Brettin T."/>
            <person name="Detter J.C."/>
            <person name="Han C."/>
            <person name="Larimer F."/>
            <person name="Land M."/>
            <person name="Hauser L."/>
            <person name="Markowitz V."/>
            <person name="Cheng J.F."/>
            <person name="Hugenholtz P."/>
            <person name="Woyke T."/>
            <person name="Wu D."/>
            <person name="Steenblock K."/>
            <person name="Schneider S."/>
            <person name="Pukall R."/>
            <person name="Goeker M."/>
            <person name="Klenk H.P."/>
            <person name="Eisen J.A."/>
        </authorList>
    </citation>
    <scope>NUCLEOTIDE SEQUENCE [LARGE SCALE GENOMIC DNA]</scope>
    <source>
        <strain evidence="3">ATCC 49802 / DSM 20745 / S 6022</strain>
    </source>
</reference>
<reference evidence="2 3" key="2">
    <citation type="journal article" date="2010" name="Stand. Genomic Sci.">
        <title>Complete genome sequence of Desulfohalobium retbaense type strain (HR(100)).</title>
        <authorList>
            <person name="Spring S."/>
            <person name="Nolan M."/>
            <person name="Lapidus A."/>
            <person name="Glavina Del Rio T."/>
            <person name="Copeland A."/>
            <person name="Tice H."/>
            <person name="Cheng J.F."/>
            <person name="Lucas S."/>
            <person name="Land M."/>
            <person name="Chen F."/>
            <person name="Bruce D."/>
            <person name="Goodwin L."/>
            <person name="Pitluck S."/>
            <person name="Ivanova N."/>
            <person name="Mavromatis K."/>
            <person name="Mikhailova N."/>
            <person name="Pati A."/>
            <person name="Chen A."/>
            <person name="Palaniappan K."/>
            <person name="Hauser L."/>
            <person name="Chang Y.J."/>
            <person name="Jeffries C.D."/>
            <person name="Munk C."/>
            <person name="Kiss H."/>
            <person name="Chain P."/>
            <person name="Han C."/>
            <person name="Brettin T."/>
            <person name="Detter J.C."/>
            <person name="Schuler E."/>
            <person name="Goker M."/>
            <person name="Rohde M."/>
            <person name="Bristow J."/>
            <person name="Eisen J.A."/>
            <person name="Markowitz V."/>
            <person name="Hugenholtz P."/>
            <person name="Kyrpides N.C."/>
            <person name="Klenk H.P."/>
        </authorList>
    </citation>
    <scope>NUCLEOTIDE SEQUENCE [LARGE SCALE GENOMIC DNA]</scope>
    <source>
        <strain evidence="3">ATCC 49802 / DSM 20745 / S 6022</strain>
    </source>
</reference>
<feature type="domain" description="Globin-sensor" evidence="1">
    <location>
        <begin position="25"/>
        <end position="193"/>
    </location>
</feature>
<dbReference type="InParanoid" id="D1C1T1"/>
<evidence type="ECO:0000313" key="2">
    <source>
        <dbReference type="EMBL" id="ACZ38198.1"/>
    </source>
</evidence>
<gene>
    <name evidence="2" type="ordered locus">Sthe_0761</name>
</gene>
<dbReference type="SUPFAM" id="SSF46458">
    <property type="entry name" value="Globin-like"/>
    <property type="match status" value="1"/>
</dbReference>
<dbReference type="KEGG" id="sti:Sthe_0761"/>
<sequence>MAVSQIPGYRYGDPSLPPSSISLDDLHRIQQALLFTEDDVRALRRAGEILAPQVSDILDVWYGFVGNHDFLLAYFSTPDGPDADYLARVRARFGQWILDTCRAEYDESWLAYQEEIARRHYQDKNKTDGVQGAPPFIHFRYVNALIYPIFATIRPFLEKGESDPAEVERMHQAWLKAVLLQVTLWSQPYLREGAF</sequence>
<dbReference type="Gene3D" id="1.10.490.10">
    <property type="entry name" value="Globins"/>
    <property type="match status" value="1"/>
</dbReference>
<dbReference type="GO" id="GO:0019825">
    <property type="term" value="F:oxygen binding"/>
    <property type="evidence" value="ECO:0007669"/>
    <property type="project" value="InterPro"/>
</dbReference>
<dbReference type="EMBL" id="CP001823">
    <property type="protein sequence ID" value="ACZ38198.1"/>
    <property type="molecule type" value="Genomic_DNA"/>
</dbReference>